<dbReference type="InterPro" id="IPR050491">
    <property type="entry name" value="AmpC-like"/>
</dbReference>
<name>A0ABW5N5K6_9FLAO</name>
<dbReference type="Pfam" id="PF00144">
    <property type="entry name" value="Beta-lactamase"/>
    <property type="match status" value="1"/>
</dbReference>
<dbReference type="PANTHER" id="PTHR46825">
    <property type="entry name" value="D-ALANYL-D-ALANINE-CARBOXYPEPTIDASE/ENDOPEPTIDASE AMPH"/>
    <property type="match status" value="1"/>
</dbReference>
<sequence length="558" mass="64276">MKKNTPIMMFLIIITATLSFCYGQNTQHKIKKIDTLFSRWNEPHHPGGVVTIFRKDTLLFSKEYGMASIEYSVPNKINTIFNIGSIAKQFTALGIILLEKQKKLNINDDIRKHLPDFPDMGTTITIKHLLYHTSGIRDLHGLLALAGWRKNDVMSTHDIYRIIKKQKTLNYLPGEEFSYCNTGYILLAKIIENISHSTFSTWMKKNIFTPLGMQNTYIKDSHDALCTNTATSYYGNKDFKQALDYWAYYGSGNIYSTTNDLITWLKNFTSSSSRWKNSFTKLLVTGVLNNGTSTNYGFGIRVENHLNRKVIQHGGLVGGYRAIIRSYPEEDIHIVILSNYSGSDILSKTDIISQLLLDTKKHPVIENKKAVTSPEFTSLSKKQLSKFEGIYWNPTEKYGRTIYIKNDTLRYHRSANNEHSLLPLNTHTFLMENTENVQVQFEMTNKHDQKMIVIIPNEPATVFTYHSKKLKTNSLAQYIGSYYSEELKTTYSISLENNTLYIEHIQHGKIKLMLLYNDIFSADWPINCLEVKRNKKGIIEGIKISNGRTRNVWFKKIK</sequence>
<evidence type="ECO:0000313" key="2">
    <source>
        <dbReference type="EMBL" id="MFD2590071.1"/>
    </source>
</evidence>
<evidence type="ECO:0000259" key="1">
    <source>
        <dbReference type="Pfam" id="PF00144"/>
    </source>
</evidence>
<organism evidence="2 3">
    <name type="scientific">Aquimarina hainanensis</name>
    <dbReference type="NCBI Taxonomy" id="1578017"/>
    <lineage>
        <taxon>Bacteria</taxon>
        <taxon>Pseudomonadati</taxon>
        <taxon>Bacteroidota</taxon>
        <taxon>Flavobacteriia</taxon>
        <taxon>Flavobacteriales</taxon>
        <taxon>Flavobacteriaceae</taxon>
        <taxon>Aquimarina</taxon>
    </lineage>
</organism>
<dbReference type="GO" id="GO:0016787">
    <property type="term" value="F:hydrolase activity"/>
    <property type="evidence" value="ECO:0007669"/>
    <property type="project" value="UniProtKB-KW"/>
</dbReference>
<accession>A0ABW5N5K6</accession>
<proteinExistence type="predicted"/>
<feature type="domain" description="Beta-lactamase-related" evidence="1">
    <location>
        <begin position="40"/>
        <end position="343"/>
    </location>
</feature>
<dbReference type="EMBL" id="JBHULX010000003">
    <property type="protein sequence ID" value="MFD2590071.1"/>
    <property type="molecule type" value="Genomic_DNA"/>
</dbReference>
<dbReference type="InterPro" id="IPR012338">
    <property type="entry name" value="Beta-lactam/transpept-like"/>
</dbReference>
<gene>
    <name evidence="2" type="ORF">ACFSTE_04465</name>
</gene>
<dbReference type="RefSeq" id="WP_378255845.1">
    <property type="nucleotide sequence ID" value="NZ_JBHSJV010000001.1"/>
</dbReference>
<protein>
    <submittedName>
        <fullName evidence="2">Serine hydrolase domain-containing protein</fullName>
        <ecNumber evidence="2">3.-.-.-</ecNumber>
    </submittedName>
</protein>
<evidence type="ECO:0000313" key="3">
    <source>
        <dbReference type="Proteomes" id="UP001597459"/>
    </source>
</evidence>
<keyword evidence="2" id="KW-0378">Hydrolase</keyword>
<keyword evidence="3" id="KW-1185">Reference proteome</keyword>
<dbReference type="Gene3D" id="3.40.710.10">
    <property type="entry name" value="DD-peptidase/beta-lactamase superfamily"/>
    <property type="match status" value="1"/>
</dbReference>
<dbReference type="EC" id="3.-.-.-" evidence="2"/>
<dbReference type="PANTHER" id="PTHR46825:SF9">
    <property type="entry name" value="BETA-LACTAMASE-RELATED DOMAIN-CONTAINING PROTEIN"/>
    <property type="match status" value="1"/>
</dbReference>
<comment type="caution">
    <text evidence="2">The sequence shown here is derived from an EMBL/GenBank/DDBJ whole genome shotgun (WGS) entry which is preliminary data.</text>
</comment>
<reference evidence="3" key="1">
    <citation type="journal article" date="2019" name="Int. J. Syst. Evol. Microbiol.">
        <title>The Global Catalogue of Microorganisms (GCM) 10K type strain sequencing project: providing services to taxonomists for standard genome sequencing and annotation.</title>
        <authorList>
            <consortium name="The Broad Institute Genomics Platform"/>
            <consortium name="The Broad Institute Genome Sequencing Center for Infectious Disease"/>
            <person name="Wu L."/>
            <person name="Ma J."/>
        </authorList>
    </citation>
    <scope>NUCLEOTIDE SEQUENCE [LARGE SCALE GENOMIC DNA]</scope>
    <source>
        <strain evidence="3">KCTC 42423</strain>
    </source>
</reference>
<dbReference type="InterPro" id="IPR001466">
    <property type="entry name" value="Beta-lactam-related"/>
</dbReference>
<dbReference type="SUPFAM" id="SSF56601">
    <property type="entry name" value="beta-lactamase/transpeptidase-like"/>
    <property type="match status" value="1"/>
</dbReference>
<dbReference type="Proteomes" id="UP001597459">
    <property type="component" value="Unassembled WGS sequence"/>
</dbReference>